<dbReference type="Pfam" id="PF12833">
    <property type="entry name" value="HTH_18"/>
    <property type="match status" value="1"/>
</dbReference>
<dbReference type="OrthoDB" id="651776at2"/>
<dbReference type="EMBL" id="VOHS01000008">
    <property type="protein sequence ID" value="TWW00414.1"/>
    <property type="molecule type" value="Genomic_DNA"/>
</dbReference>
<dbReference type="GO" id="GO:0043565">
    <property type="term" value="F:sequence-specific DNA binding"/>
    <property type="evidence" value="ECO:0007669"/>
    <property type="project" value="InterPro"/>
</dbReference>
<protein>
    <submittedName>
        <fullName evidence="3">Helix-turn-helix domain-containing protein</fullName>
    </submittedName>
</protein>
<dbReference type="GO" id="GO:0003700">
    <property type="term" value="F:DNA-binding transcription factor activity"/>
    <property type="evidence" value="ECO:0007669"/>
    <property type="project" value="InterPro"/>
</dbReference>
<dbReference type="RefSeq" id="WP_146305014.1">
    <property type="nucleotide sequence ID" value="NZ_VOHS01000008.1"/>
</dbReference>
<gene>
    <name evidence="3" type="ORF">FEF09_10195</name>
</gene>
<proteinExistence type="predicted"/>
<name>A0A5C6LUN0_9BACT</name>
<evidence type="ECO:0000313" key="3">
    <source>
        <dbReference type="EMBL" id="TWW00414.1"/>
    </source>
</evidence>
<dbReference type="PANTHER" id="PTHR43280:SF2">
    <property type="entry name" value="HTH-TYPE TRANSCRIPTIONAL REGULATOR EXSA"/>
    <property type="match status" value="1"/>
</dbReference>
<accession>A0A5C6LUN0</accession>
<reference evidence="3 4" key="1">
    <citation type="submission" date="2019-08" db="EMBL/GenBank/DDBJ databases">
        <title>Whole genome sequencing of chitin degrading bacteria Chitinophaga pinensis YS16.</title>
        <authorList>
            <person name="Singh R.P."/>
            <person name="Manchanda G."/>
            <person name="Maurya I.K."/>
            <person name="Joshi N.K."/>
            <person name="Srivastava A.K."/>
        </authorList>
    </citation>
    <scope>NUCLEOTIDE SEQUENCE [LARGE SCALE GENOMIC DNA]</scope>
    <source>
        <strain evidence="3 4">YS-16</strain>
    </source>
</reference>
<keyword evidence="1" id="KW-0238">DNA-binding</keyword>
<dbReference type="AlphaFoldDB" id="A0A5C6LUN0"/>
<dbReference type="Gene3D" id="1.10.10.60">
    <property type="entry name" value="Homeodomain-like"/>
    <property type="match status" value="1"/>
</dbReference>
<dbReference type="SMART" id="SM00342">
    <property type="entry name" value="HTH_ARAC"/>
    <property type="match status" value="1"/>
</dbReference>
<sequence>MEFVSPAAMQTDYFPQEFEHLRIPIAECFTYSTPGLRVISQKIKLPNYDVQFHIFDSEGTALIRPKHGENILTLHYMLQGNIDAGLRRGSRVMLTAQEYNMFQLPSHRHFAQIKKGVYYCFHIILKEKIQQDLRNSLLLFQFLQESFSETGGIINLRPYNMVGYETFLVNQVLNYQKTGPAAIRELEKLINKLVLEFCSKYSQELDAYFSGKKRVSDQELANMLALNAYLTNHLSESHDINRIARQFQIAPDDLENAFMDLYGQRFTDHYTNQRLSRVFAMLANPSKSFEAIAELMGYQSLISLKDAFYEFFGKTMEEVRSLLIRDDDGDS</sequence>
<dbReference type="PANTHER" id="PTHR43280">
    <property type="entry name" value="ARAC-FAMILY TRANSCRIPTIONAL REGULATOR"/>
    <property type="match status" value="1"/>
</dbReference>
<dbReference type="Proteomes" id="UP000318815">
    <property type="component" value="Unassembled WGS sequence"/>
</dbReference>
<organism evidence="3 4">
    <name type="scientific">Chitinophaga pinensis</name>
    <dbReference type="NCBI Taxonomy" id="79329"/>
    <lineage>
        <taxon>Bacteria</taxon>
        <taxon>Pseudomonadati</taxon>
        <taxon>Bacteroidota</taxon>
        <taxon>Chitinophagia</taxon>
        <taxon>Chitinophagales</taxon>
        <taxon>Chitinophagaceae</taxon>
        <taxon>Chitinophaga</taxon>
    </lineage>
</organism>
<comment type="caution">
    <text evidence="3">The sequence shown here is derived from an EMBL/GenBank/DDBJ whole genome shotgun (WGS) entry which is preliminary data.</text>
</comment>
<dbReference type="PROSITE" id="PS01124">
    <property type="entry name" value="HTH_ARAC_FAMILY_2"/>
    <property type="match status" value="1"/>
</dbReference>
<evidence type="ECO:0000313" key="4">
    <source>
        <dbReference type="Proteomes" id="UP000318815"/>
    </source>
</evidence>
<dbReference type="InterPro" id="IPR018060">
    <property type="entry name" value="HTH_AraC"/>
</dbReference>
<feature type="domain" description="HTH araC/xylS-type" evidence="2">
    <location>
        <begin position="224"/>
        <end position="322"/>
    </location>
</feature>
<keyword evidence="4" id="KW-1185">Reference proteome</keyword>
<evidence type="ECO:0000259" key="2">
    <source>
        <dbReference type="PROSITE" id="PS01124"/>
    </source>
</evidence>
<evidence type="ECO:0000256" key="1">
    <source>
        <dbReference type="ARBA" id="ARBA00023125"/>
    </source>
</evidence>